<sequence length="338" mass="38722">MGRNSDIKYYSLVLRGSTIASLALYIFRLKYLKWETVALVPESGYQSTINQSKIAIAYMNFLVHKKKAAGIMHRDNGGEKKFGDMFVDGFDHVNNVVYQVMGCMYHGCIKCRQADRSIIQWVGKSAAQLYAETVARQKKLRENLRPGIQIVEIWECEIAAERKLDAELDKFIKEHEDTSPINLRRVVSLWTTAAAKLHLYKFMKYLELDPNSVILYTDTDSIIYAHKKTVPNPLEAGDLLGQMTDEYPQKSITHYRSGGAKQYYLKYKDAKTGEKGHCCKIRGIVANAETERVITYKTLKYKPTRITTLDHTTIGPHHDFTILTRNTTKIYRTTCKKG</sequence>
<accession>A0A914ZC36</accession>
<dbReference type="InterPro" id="IPR023211">
    <property type="entry name" value="DNA_pol_palm_dom_sf"/>
</dbReference>
<dbReference type="AlphaFoldDB" id="A0A914ZC36"/>
<evidence type="ECO:0000313" key="2">
    <source>
        <dbReference type="WBParaSite" id="PSU_v2.g9483.t1"/>
    </source>
</evidence>
<reference evidence="2" key="1">
    <citation type="submission" date="2022-11" db="UniProtKB">
        <authorList>
            <consortium name="WormBaseParasite"/>
        </authorList>
    </citation>
    <scope>IDENTIFICATION</scope>
</reference>
<dbReference type="SUPFAM" id="SSF56672">
    <property type="entry name" value="DNA/RNA polymerases"/>
    <property type="match status" value="1"/>
</dbReference>
<dbReference type="WBParaSite" id="PSU_v2.g9483.t1">
    <property type="protein sequence ID" value="PSU_v2.g9483.t1"/>
    <property type="gene ID" value="PSU_v2.g9483"/>
</dbReference>
<evidence type="ECO:0000313" key="1">
    <source>
        <dbReference type="Proteomes" id="UP000887577"/>
    </source>
</evidence>
<organism evidence="1 2">
    <name type="scientific">Panagrolaimus superbus</name>
    <dbReference type="NCBI Taxonomy" id="310955"/>
    <lineage>
        <taxon>Eukaryota</taxon>
        <taxon>Metazoa</taxon>
        <taxon>Ecdysozoa</taxon>
        <taxon>Nematoda</taxon>
        <taxon>Chromadorea</taxon>
        <taxon>Rhabditida</taxon>
        <taxon>Tylenchina</taxon>
        <taxon>Panagrolaimomorpha</taxon>
        <taxon>Panagrolaimoidea</taxon>
        <taxon>Panagrolaimidae</taxon>
        <taxon>Panagrolaimus</taxon>
    </lineage>
</organism>
<dbReference type="PANTHER" id="PTHR33568:SF3">
    <property type="entry name" value="DNA-DIRECTED DNA POLYMERASE"/>
    <property type="match status" value="1"/>
</dbReference>
<dbReference type="Gene3D" id="3.90.1600.10">
    <property type="entry name" value="Palm domain of DNA polymerase"/>
    <property type="match status" value="1"/>
</dbReference>
<name>A0A914ZC36_9BILA</name>
<keyword evidence="1" id="KW-1185">Reference proteome</keyword>
<protein>
    <submittedName>
        <fullName evidence="2">DNA-directed DNA polymerase</fullName>
    </submittedName>
</protein>
<dbReference type="PANTHER" id="PTHR33568">
    <property type="entry name" value="DNA POLYMERASE"/>
    <property type="match status" value="1"/>
</dbReference>
<proteinExistence type="predicted"/>
<dbReference type="Proteomes" id="UP000887577">
    <property type="component" value="Unplaced"/>
</dbReference>
<dbReference type="InterPro" id="IPR043502">
    <property type="entry name" value="DNA/RNA_pol_sf"/>
</dbReference>